<name>A0ABD6A6L9_9EURY</name>
<sequence length="50" mass="5077">MAGRLSFVRASALYGPVMGVRTLHPASGATDAEVRRAVEGVGAGPRAGPR</sequence>
<proteinExistence type="predicted"/>
<dbReference type="EMBL" id="JBHTBF010000002">
    <property type="protein sequence ID" value="MFC7316203.1"/>
    <property type="molecule type" value="Genomic_DNA"/>
</dbReference>
<comment type="caution">
    <text evidence="1">The sequence shown here is derived from an EMBL/GenBank/DDBJ whole genome shotgun (WGS) entry which is preliminary data.</text>
</comment>
<dbReference type="Proteomes" id="UP001596547">
    <property type="component" value="Unassembled WGS sequence"/>
</dbReference>
<evidence type="ECO:0000313" key="1">
    <source>
        <dbReference type="EMBL" id="MFC7316203.1"/>
    </source>
</evidence>
<accession>A0ABD6A6L9</accession>
<protein>
    <submittedName>
        <fullName evidence="1">Uncharacterized protein</fullName>
    </submittedName>
</protein>
<organism evidence="1 2">
    <name type="scientific">Halomarina halobia</name>
    <dbReference type="NCBI Taxonomy" id="3033386"/>
    <lineage>
        <taxon>Archaea</taxon>
        <taxon>Methanobacteriati</taxon>
        <taxon>Methanobacteriota</taxon>
        <taxon>Stenosarchaea group</taxon>
        <taxon>Halobacteria</taxon>
        <taxon>Halobacteriales</taxon>
        <taxon>Natronomonadaceae</taxon>
        <taxon>Halomarina</taxon>
    </lineage>
</organism>
<evidence type="ECO:0000313" key="2">
    <source>
        <dbReference type="Proteomes" id="UP001596547"/>
    </source>
</evidence>
<dbReference type="GeneID" id="79314081"/>
<keyword evidence="2" id="KW-1185">Reference proteome</keyword>
<dbReference type="AlphaFoldDB" id="A0ABD6A6L9"/>
<reference evidence="1 2" key="1">
    <citation type="journal article" date="2019" name="Int. J. Syst. Evol. Microbiol.">
        <title>The Global Catalogue of Microorganisms (GCM) 10K type strain sequencing project: providing services to taxonomists for standard genome sequencing and annotation.</title>
        <authorList>
            <consortium name="The Broad Institute Genomics Platform"/>
            <consortium name="The Broad Institute Genome Sequencing Center for Infectious Disease"/>
            <person name="Wu L."/>
            <person name="Ma J."/>
        </authorList>
    </citation>
    <scope>NUCLEOTIDE SEQUENCE [LARGE SCALE GENOMIC DNA]</scope>
    <source>
        <strain evidence="1 2">PSR21</strain>
    </source>
</reference>
<dbReference type="RefSeq" id="WP_276304534.1">
    <property type="nucleotide sequence ID" value="NZ_CP119992.1"/>
</dbReference>
<gene>
    <name evidence="1" type="ORF">ACFQPE_05255</name>
</gene>